<gene>
    <name evidence="2" type="primary">benE</name>
    <name evidence="2" type="ORF">GE300_16590</name>
</gene>
<dbReference type="PANTHER" id="PTHR30199:SF0">
    <property type="entry name" value="INNER MEMBRANE PROTEIN YDCO"/>
    <property type="match status" value="1"/>
</dbReference>
<feature type="transmembrane region" description="Helical" evidence="1">
    <location>
        <begin position="362"/>
        <end position="383"/>
    </location>
</feature>
<feature type="transmembrane region" description="Helical" evidence="1">
    <location>
        <begin position="290"/>
        <end position="313"/>
    </location>
</feature>
<protein>
    <submittedName>
        <fullName evidence="2">Benzoate/H(+) symporter BenE family transporter</fullName>
    </submittedName>
</protein>
<keyword evidence="1" id="KW-0812">Transmembrane</keyword>
<feature type="transmembrane region" description="Helical" evidence="1">
    <location>
        <begin position="35"/>
        <end position="56"/>
    </location>
</feature>
<feature type="transmembrane region" description="Helical" evidence="1">
    <location>
        <begin position="93"/>
        <end position="110"/>
    </location>
</feature>
<evidence type="ECO:0000256" key="1">
    <source>
        <dbReference type="SAM" id="Phobius"/>
    </source>
</evidence>
<keyword evidence="1" id="KW-1133">Transmembrane helix</keyword>
<dbReference type="EMBL" id="WIND01000016">
    <property type="protein sequence ID" value="MSU91203.1"/>
    <property type="molecule type" value="Genomic_DNA"/>
</dbReference>
<dbReference type="Proteomes" id="UP000474957">
    <property type="component" value="Unassembled WGS sequence"/>
</dbReference>
<feature type="transmembrane region" description="Helical" evidence="1">
    <location>
        <begin position="164"/>
        <end position="185"/>
    </location>
</feature>
<comment type="caution">
    <text evidence="2">The sequence shown here is derived from an EMBL/GenBank/DDBJ whole genome shotgun (WGS) entry which is preliminary data.</text>
</comment>
<feature type="transmembrane region" description="Helical" evidence="1">
    <location>
        <begin position="197"/>
        <end position="222"/>
    </location>
</feature>
<evidence type="ECO:0000313" key="3">
    <source>
        <dbReference type="Proteomes" id="UP000474957"/>
    </source>
</evidence>
<dbReference type="PANTHER" id="PTHR30199">
    <property type="entry name" value="MFS FAMILY TRANSPORTER, PREDICTED SUBSTRATE BENZOATE"/>
    <property type="match status" value="1"/>
</dbReference>
<dbReference type="GO" id="GO:0005886">
    <property type="term" value="C:plasma membrane"/>
    <property type="evidence" value="ECO:0007669"/>
    <property type="project" value="TreeGrafter"/>
</dbReference>
<sequence>MFRDFSASAAFMGVIAAFVGFASSFAVVLQGLDAVGATAAQAASGLMAIAVAKGVAAIAMSARTRIPIAFAWSTPGAALLVTTGALPGGFAEAVGAFVMCSALLVLTGLWKPLAGLVGRIPAPLANAMLAGVLLGLCLAPFRAIEFNPAWGLPILAGWILGRRLHPLLAVPAALAAFVAVILLGVRPDAAALRGLPLLTGPVLVAPVFTAGAFVGLALPLYIVTMAGQNLPGAAVLRAHGYDRAAGPDIAASGFASVLAAPFGGHAANYAAITAALCVGAEAHPDPARRYWAAIVAGLCYVALGLLAGAATAFVGLAPQILIQAVGGVALFGAFSAAALAAFRDAEDREASAVTFLLTASGAAFLGVSGAFWGLLAGGAMLAIRRRLSPVSSASPAPADVAPRPRGTG</sequence>
<dbReference type="InterPro" id="IPR004711">
    <property type="entry name" value="Benzoate_Transporter"/>
</dbReference>
<dbReference type="AlphaFoldDB" id="A0A6L5Z3Q5"/>
<dbReference type="GO" id="GO:0042925">
    <property type="term" value="F:benzoate transmembrane transporter activity"/>
    <property type="evidence" value="ECO:0007669"/>
    <property type="project" value="InterPro"/>
</dbReference>
<feature type="transmembrane region" description="Helical" evidence="1">
    <location>
        <begin position="122"/>
        <end position="144"/>
    </location>
</feature>
<proteinExistence type="predicted"/>
<name>A0A6L5Z3Q5_9RHOB</name>
<dbReference type="Pfam" id="PF03594">
    <property type="entry name" value="BenE"/>
    <property type="match status" value="1"/>
</dbReference>
<feature type="transmembrane region" description="Helical" evidence="1">
    <location>
        <begin position="320"/>
        <end position="342"/>
    </location>
</feature>
<evidence type="ECO:0000313" key="2">
    <source>
        <dbReference type="EMBL" id="MSU91203.1"/>
    </source>
</evidence>
<accession>A0A6L5Z3Q5</accession>
<keyword evidence="3" id="KW-1185">Reference proteome</keyword>
<dbReference type="RefSeq" id="WP_154448110.1">
    <property type="nucleotide sequence ID" value="NZ_WIND01000016.1"/>
</dbReference>
<reference evidence="2 3" key="1">
    <citation type="submission" date="2019-10" db="EMBL/GenBank/DDBJ databases">
        <title>Cognatihalovulum marinum gen. nov. sp. nov., a new member of the family Rhodobacteraceae isolated from deep seawater of the Northwest Indian Ocean.</title>
        <authorList>
            <person name="Ruan C."/>
            <person name="Wang J."/>
            <person name="Zheng X."/>
            <person name="Song L."/>
            <person name="Zhu Y."/>
            <person name="Huang Y."/>
            <person name="Lu Z."/>
            <person name="Du W."/>
            <person name="Huang L."/>
            <person name="Dai X."/>
        </authorList>
    </citation>
    <scope>NUCLEOTIDE SEQUENCE [LARGE SCALE GENOMIC DNA]</scope>
    <source>
        <strain evidence="2 3">2CG4</strain>
    </source>
</reference>
<organism evidence="2 3">
    <name type="scientific">Halovulum marinum</name>
    <dbReference type="NCBI Taxonomy" id="2662447"/>
    <lineage>
        <taxon>Bacteria</taxon>
        <taxon>Pseudomonadati</taxon>
        <taxon>Pseudomonadota</taxon>
        <taxon>Alphaproteobacteria</taxon>
        <taxon>Rhodobacterales</taxon>
        <taxon>Paracoccaceae</taxon>
        <taxon>Halovulum</taxon>
    </lineage>
</organism>
<feature type="transmembrane region" description="Helical" evidence="1">
    <location>
        <begin position="68"/>
        <end position="87"/>
    </location>
</feature>
<dbReference type="NCBIfam" id="TIGR00843">
    <property type="entry name" value="benE"/>
    <property type="match status" value="1"/>
</dbReference>
<feature type="transmembrane region" description="Helical" evidence="1">
    <location>
        <begin position="7"/>
        <end position="29"/>
    </location>
</feature>
<keyword evidence="1" id="KW-0472">Membrane</keyword>